<feature type="chain" id="PRO_5041757986" description="Phosphatidylserine decarboxylase alpha chain" evidence="12">
    <location>
        <begin position="226"/>
        <end position="259"/>
    </location>
</feature>
<keyword evidence="5 12" id="KW-0443">Lipid metabolism</keyword>
<keyword evidence="10 12" id="KW-1208">Phospholipid metabolism</keyword>
<dbReference type="PANTHER" id="PTHR10067:SF6">
    <property type="entry name" value="PHOSPHATIDYLSERINE DECARBOXYLASE PROENZYME, MITOCHONDRIAL"/>
    <property type="match status" value="1"/>
</dbReference>
<evidence type="ECO:0000256" key="7">
    <source>
        <dbReference type="ARBA" id="ARBA00023145"/>
    </source>
</evidence>
<evidence type="ECO:0000256" key="4">
    <source>
        <dbReference type="ARBA" id="ARBA00022793"/>
    </source>
</evidence>
<keyword evidence="11 12" id="KW-0670">Pyruvate</keyword>
<comment type="subunit">
    <text evidence="12">Heterodimer of a large membrane-associated beta subunit and a small pyruvoyl-containing alpha subunit.</text>
</comment>
<evidence type="ECO:0000256" key="1">
    <source>
        <dbReference type="ARBA" id="ARBA00005189"/>
    </source>
</evidence>
<feature type="active site" description="Charge relay system; for autoendoproteolytic cleavage activity" evidence="12">
    <location>
        <position position="86"/>
    </location>
</feature>
<dbReference type="GO" id="GO:0005886">
    <property type="term" value="C:plasma membrane"/>
    <property type="evidence" value="ECO:0007669"/>
    <property type="project" value="UniProtKB-SubCell"/>
</dbReference>
<keyword evidence="3 12" id="KW-0444">Lipid biosynthesis</keyword>
<feature type="modified residue" description="Pyruvic acid (Ser); by autocatalysis" evidence="12">
    <location>
        <position position="226"/>
    </location>
</feature>
<keyword evidence="7 12" id="KW-0865">Zymogen</keyword>
<feature type="site" description="Cleavage (non-hydrolytic); by autocatalysis" evidence="12">
    <location>
        <begin position="225"/>
        <end position="226"/>
    </location>
</feature>
<comment type="pathway">
    <text evidence="1">Lipid metabolism.</text>
</comment>
<keyword evidence="8 12" id="KW-0594">Phospholipid biosynthesis</keyword>
<feature type="active site" description="Schiff-base intermediate with substrate; via pyruvic acid; for decarboxylase activity" evidence="12">
    <location>
        <position position="226"/>
    </location>
</feature>
<evidence type="ECO:0000256" key="5">
    <source>
        <dbReference type="ARBA" id="ARBA00023098"/>
    </source>
</evidence>
<comment type="function">
    <text evidence="12">Catalyzes the formation of phosphatidylethanolamine (PtdEtn) from phosphatidylserine (PtdSer).</text>
</comment>
<evidence type="ECO:0000256" key="11">
    <source>
        <dbReference type="ARBA" id="ARBA00023317"/>
    </source>
</evidence>
<feature type="active site" description="Charge relay system; for autoendoproteolytic cleavage activity" evidence="12">
    <location>
        <position position="226"/>
    </location>
</feature>
<evidence type="ECO:0000313" key="14">
    <source>
        <dbReference type="Proteomes" id="UP001209318"/>
    </source>
</evidence>
<keyword evidence="4 12" id="KW-0210">Decarboxylase</keyword>
<dbReference type="PANTHER" id="PTHR10067">
    <property type="entry name" value="PHOSPHATIDYLSERINE DECARBOXYLASE"/>
    <property type="match status" value="1"/>
</dbReference>
<comment type="cofactor">
    <cofactor evidence="12">
        <name>pyruvate</name>
        <dbReference type="ChEBI" id="CHEBI:15361"/>
    </cofactor>
    <text evidence="12">Binds 1 pyruvoyl group covalently per subunit.</text>
</comment>
<evidence type="ECO:0000256" key="6">
    <source>
        <dbReference type="ARBA" id="ARBA00023136"/>
    </source>
</evidence>
<evidence type="ECO:0000256" key="10">
    <source>
        <dbReference type="ARBA" id="ARBA00023264"/>
    </source>
</evidence>
<keyword evidence="9 12" id="KW-0456">Lyase</keyword>
<comment type="pathway">
    <text evidence="12">Phospholipid metabolism; phosphatidylethanolamine biosynthesis; phosphatidylethanolamine from CDP-diacylglycerol: step 2/2.</text>
</comment>
<protein>
    <recommendedName>
        <fullName evidence="12">Phosphatidylserine decarboxylase proenzyme</fullName>
        <ecNumber evidence="12">4.1.1.65</ecNumber>
    </recommendedName>
    <component>
        <recommendedName>
            <fullName evidence="12">Phosphatidylserine decarboxylase alpha chain</fullName>
        </recommendedName>
    </component>
    <component>
        <recommendedName>
            <fullName evidence="12">Phosphatidylserine decarboxylase beta chain</fullName>
        </recommendedName>
    </component>
</protein>
<evidence type="ECO:0000256" key="12">
    <source>
        <dbReference type="HAMAP-Rule" id="MF_00662"/>
    </source>
</evidence>
<evidence type="ECO:0000256" key="3">
    <source>
        <dbReference type="ARBA" id="ARBA00022516"/>
    </source>
</evidence>
<dbReference type="NCBIfam" id="TIGR00163">
    <property type="entry name" value="PS_decarb"/>
    <property type="match status" value="1"/>
</dbReference>
<keyword evidence="14" id="KW-1185">Reference proteome</keyword>
<dbReference type="Pfam" id="PF02666">
    <property type="entry name" value="PS_Dcarbxylase"/>
    <property type="match status" value="1"/>
</dbReference>
<reference evidence="13" key="1">
    <citation type="submission" date="2022-10" db="EMBL/GenBank/DDBJ databases">
        <title>Description of Fervidibacillus gen. nov. in the family Fervidibacillaceae fam. nov. with two species, Fervidibacillus albus sp. nov., and Fervidibacillus halotolerans sp. nov., isolated from tidal flat sediments.</title>
        <authorList>
            <person name="Kwon K.K."/>
            <person name="Yang S.-H."/>
        </authorList>
    </citation>
    <scope>NUCLEOTIDE SEQUENCE</scope>
    <source>
        <strain evidence="13">JCM 19140</strain>
    </source>
</reference>
<gene>
    <name evidence="12" type="primary">psd</name>
    <name evidence="13" type="ORF">OEV98_10310</name>
</gene>
<dbReference type="RefSeq" id="WP_263073189.1">
    <property type="nucleotide sequence ID" value="NZ_JAOUSF010000003.1"/>
</dbReference>
<feature type="active site" description="Charge relay system; for autoendoproteolytic cleavage activity" evidence="12">
    <location>
        <position position="142"/>
    </location>
</feature>
<dbReference type="InterPro" id="IPR033177">
    <property type="entry name" value="PSD-B"/>
</dbReference>
<keyword evidence="6 12" id="KW-0472">Membrane</keyword>
<evidence type="ECO:0000256" key="2">
    <source>
        <dbReference type="ARBA" id="ARBA00022475"/>
    </source>
</evidence>
<dbReference type="GO" id="GO:0004609">
    <property type="term" value="F:phosphatidylserine decarboxylase activity"/>
    <property type="evidence" value="ECO:0007669"/>
    <property type="project" value="UniProtKB-UniRule"/>
</dbReference>
<comment type="subcellular location">
    <subcellularLocation>
        <location evidence="12">Cell membrane</location>
        <topology evidence="12">Peripheral membrane protein</topology>
    </subcellularLocation>
</comment>
<comment type="caution">
    <text evidence="13">The sequence shown here is derived from an EMBL/GenBank/DDBJ whole genome shotgun (WGS) entry which is preliminary data.</text>
</comment>
<feature type="chain" id="PRO_5041757987" description="Phosphatidylserine decarboxylase beta chain" evidence="12">
    <location>
        <begin position="1"/>
        <end position="225"/>
    </location>
</feature>
<comment type="PTM">
    <text evidence="12">Is synthesized initially as an inactive proenzyme. Formation of the active enzyme involves a self-maturation process in which the active site pyruvoyl group is generated from an internal serine residue via an autocatalytic post-translational modification. Two non-identical subunits are generated from the proenzyme in this reaction, and the pyruvate is formed at the N-terminus of the alpha chain, which is derived from the carboxyl end of the proenzyme. The autoendoproteolytic cleavage occurs by a canonical serine protease mechanism, in which the side chain hydroxyl group of the serine supplies its oxygen atom to form the C-terminus of the beta chain, while the remainder of the serine residue undergoes an oxidative deamination to produce ammonia and the pyruvoyl prosthetic group on the alpha chain. During this reaction, the Ser that is part of the protease active site of the proenzyme becomes the pyruvoyl prosthetic group, which constitutes an essential element of the active site of the mature decarboxylase.</text>
</comment>
<dbReference type="EMBL" id="JAOUSF010000003">
    <property type="protein sequence ID" value="MCU9613954.1"/>
    <property type="molecule type" value="Genomic_DNA"/>
</dbReference>
<organism evidence="13 14">
    <name type="scientific">Perspicuibacillus lycopersici</name>
    <dbReference type="NCBI Taxonomy" id="1325689"/>
    <lineage>
        <taxon>Bacteria</taxon>
        <taxon>Bacillati</taxon>
        <taxon>Bacillota</taxon>
        <taxon>Bacilli</taxon>
        <taxon>Bacillales</taxon>
        <taxon>Bacillaceae</taxon>
        <taxon>Perspicuibacillus</taxon>
    </lineage>
</organism>
<keyword evidence="2 12" id="KW-1003">Cell membrane</keyword>
<dbReference type="HAMAP" id="MF_00662">
    <property type="entry name" value="PS_decarb_PSD_B_type1"/>
    <property type="match status" value="1"/>
</dbReference>
<dbReference type="EC" id="4.1.1.65" evidence="12"/>
<comment type="similarity">
    <text evidence="12">Belongs to the phosphatidylserine decarboxylase family. PSD-B subfamily. Prokaryotic type I sub-subfamily.</text>
</comment>
<dbReference type="AlphaFoldDB" id="A0AAE3IV63"/>
<dbReference type="NCBIfam" id="NF002853">
    <property type="entry name" value="PRK03140.1"/>
    <property type="match status" value="1"/>
</dbReference>
<proteinExistence type="inferred from homology"/>
<dbReference type="InterPro" id="IPR003817">
    <property type="entry name" value="PS_Dcarbxylase"/>
</dbReference>
<dbReference type="InterPro" id="IPR033178">
    <property type="entry name" value="PSD_type1_pro"/>
</dbReference>
<name>A0AAE3IV63_9BACI</name>
<dbReference type="Proteomes" id="UP001209318">
    <property type="component" value="Unassembled WGS sequence"/>
</dbReference>
<accession>A0AAE3IV63</accession>
<dbReference type="GO" id="GO:0006646">
    <property type="term" value="P:phosphatidylethanolamine biosynthetic process"/>
    <property type="evidence" value="ECO:0007669"/>
    <property type="project" value="UniProtKB-UniRule"/>
</dbReference>
<evidence type="ECO:0000313" key="13">
    <source>
        <dbReference type="EMBL" id="MCU9613954.1"/>
    </source>
</evidence>
<comment type="catalytic activity">
    <reaction evidence="12">
        <text>a 1,2-diacyl-sn-glycero-3-phospho-L-serine + H(+) = a 1,2-diacyl-sn-glycero-3-phosphoethanolamine + CO2</text>
        <dbReference type="Rhea" id="RHEA:20828"/>
        <dbReference type="ChEBI" id="CHEBI:15378"/>
        <dbReference type="ChEBI" id="CHEBI:16526"/>
        <dbReference type="ChEBI" id="CHEBI:57262"/>
        <dbReference type="ChEBI" id="CHEBI:64612"/>
        <dbReference type="EC" id="4.1.1.65"/>
    </reaction>
</comment>
<evidence type="ECO:0000256" key="8">
    <source>
        <dbReference type="ARBA" id="ARBA00023209"/>
    </source>
</evidence>
<evidence type="ECO:0000256" key="9">
    <source>
        <dbReference type="ARBA" id="ARBA00023239"/>
    </source>
</evidence>
<sequence length="259" mass="29648">MIKTIYRLLIELTNRKWSSLLLQKFAMSKTSRLLIPYFIKVYNINMEEAELPYQAYPTLHQLFIRRIKSEARVIDADKFTVVSPVDGFIEAIGKITDETEFLVKGKKYSVVEVLGSASVAAKYTLGTYMVIYLSPTNYHRIHSPVNGEIIGQWELGKHSYPVNRIGLRYGKDPLAKNYRKVTELKYLGGHLAIVKVGAMFINSIDYTYKSTTLQKGEEIAYFSFGSTVILLFEKDTLFLSDPLTKTRQIQMGQTIGYIR</sequence>